<dbReference type="PANTHER" id="PTHR10434:SF64">
    <property type="entry name" value="1-ACYL-SN-GLYCEROL-3-PHOSPHATE ACYLTRANSFERASE-RELATED"/>
    <property type="match status" value="1"/>
</dbReference>
<dbReference type="PANTHER" id="PTHR10434">
    <property type="entry name" value="1-ACYL-SN-GLYCEROL-3-PHOSPHATE ACYLTRANSFERASE"/>
    <property type="match status" value="1"/>
</dbReference>
<keyword evidence="3" id="KW-0808">Transferase</keyword>
<sequence length="293" mass="31043">MTVSASTTPAATPDGRRAALVSLAPDTRPLTTGGVLRAVSRLVLAVMWTLPSIPLQAALVALPGQGNVAFGAFYHRVLCRILGVKVRVVGQAAQGSKVLFLSNHSSWLDIPVLGGVLGAPFVSKADVGEWPVVGLIARLGRTVFVSRTRGRTGEEAAGMRERLAAGDSLVLFPEGTSSDGGRVLPFRSAFLGVAEMAKLVQPVSVVYDRLGGLPVARRDRAHFAWFGDMDIGSHFWRLARRSGGGVTVLLHEPVDPHAFPNRKVLTQAVERVVAEGAATLRQNRPGRPLSALG</sequence>
<proteinExistence type="predicted"/>
<reference evidence="7 8" key="1">
    <citation type="journal article" date="2013" name="Int. J. Syst. Evol. Microbiol.">
        <title>Roseomonas aerophila sp. nov., isolated from air.</title>
        <authorList>
            <person name="Kim S.J."/>
            <person name="Weon H.Y."/>
            <person name="Ahn J.H."/>
            <person name="Hong S.B."/>
            <person name="Seok S.J."/>
            <person name="Whang K.S."/>
            <person name="Kwon S.W."/>
        </authorList>
    </citation>
    <scope>NUCLEOTIDE SEQUENCE [LARGE SCALE GENOMIC DNA]</scope>
    <source>
        <strain evidence="7 8">NBRC 108923</strain>
    </source>
</reference>
<evidence type="ECO:0000259" key="6">
    <source>
        <dbReference type="SMART" id="SM00563"/>
    </source>
</evidence>
<keyword evidence="5 7" id="KW-0012">Acyltransferase</keyword>
<organism evidence="7 8">
    <name type="scientific">Teichococcus aerophilus</name>
    <dbReference type="NCBI Taxonomy" id="1224513"/>
    <lineage>
        <taxon>Bacteria</taxon>
        <taxon>Pseudomonadati</taxon>
        <taxon>Pseudomonadota</taxon>
        <taxon>Alphaproteobacteria</taxon>
        <taxon>Acetobacterales</taxon>
        <taxon>Roseomonadaceae</taxon>
        <taxon>Roseomonas</taxon>
    </lineage>
</organism>
<gene>
    <name evidence="7" type="ORF">IBL26_20215</name>
</gene>
<dbReference type="RefSeq" id="WP_187786318.1">
    <property type="nucleotide sequence ID" value="NZ_JACTVA010000047.1"/>
</dbReference>
<evidence type="ECO:0000256" key="4">
    <source>
        <dbReference type="ARBA" id="ARBA00023098"/>
    </source>
</evidence>
<comment type="caution">
    <text evidence="7">The sequence shown here is derived from an EMBL/GenBank/DDBJ whole genome shotgun (WGS) entry which is preliminary data.</text>
</comment>
<evidence type="ECO:0000256" key="3">
    <source>
        <dbReference type="ARBA" id="ARBA00022679"/>
    </source>
</evidence>
<comment type="pathway">
    <text evidence="1">Lipid metabolism.</text>
</comment>
<evidence type="ECO:0000313" key="7">
    <source>
        <dbReference type="EMBL" id="MBC9209180.1"/>
    </source>
</evidence>
<dbReference type="Pfam" id="PF01553">
    <property type="entry name" value="Acyltransferase"/>
    <property type="match status" value="1"/>
</dbReference>
<name>A0ABR7RRD5_9PROT</name>
<keyword evidence="2" id="KW-0444">Lipid biosynthesis</keyword>
<accession>A0ABR7RRD5</accession>
<dbReference type="GO" id="GO:0016746">
    <property type="term" value="F:acyltransferase activity"/>
    <property type="evidence" value="ECO:0007669"/>
    <property type="project" value="UniProtKB-KW"/>
</dbReference>
<keyword evidence="4" id="KW-0443">Lipid metabolism</keyword>
<evidence type="ECO:0000256" key="5">
    <source>
        <dbReference type="ARBA" id="ARBA00023315"/>
    </source>
</evidence>
<dbReference type="EMBL" id="JACTVA010000047">
    <property type="protein sequence ID" value="MBC9209180.1"/>
    <property type="molecule type" value="Genomic_DNA"/>
</dbReference>
<keyword evidence="8" id="KW-1185">Reference proteome</keyword>
<evidence type="ECO:0000256" key="2">
    <source>
        <dbReference type="ARBA" id="ARBA00022516"/>
    </source>
</evidence>
<feature type="domain" description="Phospholipid/glycerol acyltransferase" evidence="6">
    <location>
        <begin position="98"/>
        <end position="208"/>
    </location>
</feature>
<dbReference type="CDD" id="cd07989">
    <property type="entry name" value="LPLAT_AGPAT-like"/>
    <property type="match status" value="1"/>
</dbReference>
<dbReference type="InterPro" id="IPR002123">
    <property type="entry name" value="Plipid/glycerol_acylTrfase"/>
</dbReference>
<evidence type="ECO:0000313" key="8">
    <source>
        <dbReference type="Proteomes" id="UP000626026"/>
    </source>
</evidence>
<dbReference type="Proteomes" id="UP000626026">
    <property type="component" value="Unassembled WGS sequence"/>
</dbReference>
<evidence type="ECO:0000256" key="1">
    <source>
        <dbReference type="ARBA" id="ARBA00005189"/>
    </source>
</evidence>
<protein>
    <submittedName>
        <fullName evidence="7">1-acyl-sn-glycerol-3-phosphate acyltransferase</fullName>
    </submittedName>
</protein>
<dbReference type="SUPFAM" id="SSF69593">
    <property type="entry name" value="Glycerol-3-phosphate (1)-acyltransferase"/>
    <property type="match status" value="1"/>
</dbReference>
<dbReference type="SMART" id="SM00563">
    <property type="entry name" value="PlsC"/>
    <property type="match status" value="1"/>
</dbReference>